<feature type="domain" description="Reverse transcriptase" evidence="2">
    <location>
        <begin position="64"/>
        <end position="145"/>
    </location>
</feature>
<dbReference type="InterPro" id="IPR043128">
    <property type="entry name" value="Rev_trsase/Diguanyl_cyclase"/>
</dbReference>
<name>A0A5J4TSF9_9EUKA</name>
<evidence type="ECO:0000313" key="3">
    <source>
        <dbReference type="EMBL" id="KAA6360853.1"/>
    </source>
</evidence>
<dbReference type="SUPFAM" id="SSF56672">
    <property type="entry name" value="DNA/RNA polymerases"/>
    <property type="match status" value="1"/>
</dbReference>
<sequence>MVESHIINKQAQWNMEKDSGCEQVDQGDREITLQDAWTRGNTIPSKLNGLCNIPRPQISISPHHTMSFGTKHSSIFFAEAIESILRQIRIHLELKILKYCDDILLIHQDKQTLKTQTMEIMKTLDQFGWTISIDKCETEPKQVITFLRWIWNLREMNIRMSEERKSKMIQALKDWCNTVSRSKNVKIRQLAALIGRLNFLRTEIKEASLYLIELDKAKTQALKTNSWDGTMTVNKIVIKELKWWIRRIGDNQPESLTNKTIACMQTTDASSQGWVATLIYENQIELIQHDCWSEKEAEMTSNAKEIKAIYYGILRFEQVFKKMQNQAVLIRSDNTTAVYDIGKWKAKESLTERIKQVFYLVKKKTTDHNNPIPRKLNSTTDSLSRLCRSGD</sequence>
<dbReference type="InterPro" id="IPR043502">
    <property type="entry name" value="DNA/RNA_pol_sf"/>
</dbReference>
<dbReference type="InterPro" id="IPR036397">
    <property type="entry name" value="RNaseH_sf"/>
</dbReference>
<reference evidence="3 4" key="1">
    <citation type="submission" date="2019-03" db="EMBL/GenBank/DDBJ databases">
        <title>Single cell metagenomics reveals metabolic interactions within the superorganism composed of flagellate Streblomastix strix and complex community of Bacteroidetes bacteria on its surface.</title>
        <authorList>
            <person name="Treitli S.C."/>
            <person name="Kolisko M."/>
            <person name="Husnik F."/>
            <person name="Keeling P."/>
            <person name="Hampl V."/>
        </authorList>
    </citation>
    <scope>NUCLEOTIDE SEQUENCE [LARGE SCALE GENOMIC DNA]</scope>
    <source>
        <strain evidence="3">ST1C</strain>
    </source>
</reference>
<feature type="non-terminal residue" evidence="3">
    <location>
        <position position="391"/>
    </location>
</feature>
<dbReference type="Gene3D" id="3.30.420.10">
    <property type="entry name" value="Ribonuclease H-like superfamily/Ribonuclease H"/>
    <property type="match status" value="1"/>
</dbReference>
<dbReference type="EMBL" id="SNRW01026357">
    <property type="protein sequence ID" value="KAA6360853.1"/>
    <property type="molecule type" value="Genomic_DNA"/>
</dbReference>
<evidence type="ECO:0000313" key="4">
    <source>
        <dbReference type="Proteomes" id="UP000324800"/>
    </source>
</evidence>
<dbReference type="GO" id="GO:0003676">
    <property type="term" value="F:nucleic acid binding"/>
    <property type="evidence" value="ECO:0007669"/>
    <property type="project" value="InterPro"/>
</dbReference>
<protein>
    <recommendedName>
        <fullName evidence="2">Reverse transcriptase domain-containing protein</fullName>
    </recommendedName>
</protein>
<dbReference type="Pfam" id="PF00078">
    <property type="entry name" value="RVT_1"/>
    <property type="match status" value="1"/>
</dbReference>
<proteinExistence type="predicted"/>
<organism evidence="3 4">
    <name type="scientific">Streblomastix strix</name>
    <dbReference type="NCBI Taxonomy" id="222440"/>
    <lineage>
        <taxon>Eukaryota</taxon>
        <taxon>Metamonada</taxon>
        <taxon>Preaxostyla</taxon>
        <taxon>Oxymonadida</taxon>
        <taxon>Streblomastigidae</taxon>
        <taxon>Streblomastix</taxon>
    </lineage>
</organism>
<accession>A0A5J4TSF9</accession>
<evidence type="ECO:0000259" key="2">
    <source>
        <dbReference type="Pfam" id="PF00078"/>
    </source>
</evidence>
<feature type="region of interest" description="Disordered" evidence="1">
    <location>
        <begin position="370"/>
        <end position="391"/>
    </location>
</feature>
<dbReference type="PANTHER" id="PTHR33050">
    <property type="entry name" value="REVERSE TRANSCRIPTASE DOMAIN-CONTAINING PROTEIN"/>
    <property type="match status" value="1"/>
</dbReference>
<dbReference type="InterPro" id="IPR000477">
    <property type="entry name" value="RT_dom"/>
</dbReference>
<dbReference type="AlphaFoldDB" id="A0A5J4TSF9"/>
<gene>
    <name evidence="3" type="ORF">EZS28_043620</name>
</gene>
<dbReference type="Gene3D" id="3.30.70.270">
    <property type="match status" value="1"/>
</dbReference>
<evidence type="ECO:0000256" key="1">
    <source>
        <dbReference type="SAM" id="MobiDB-lite"/>
    </source>
</evidence>
<dbReference type="PANTHER" id="PTHR33050:SF7">
    <property type="entry name" value="RIBONUCLEASE H"/>
    <property type="match status" value="1"/>
</dbReference>
<dbReference type="InterPro" id="IPR052055">
    <property type="entry name" value="Hepadnavirus_pol/RT"/>
</dbReference>
<dbReference type="Proteomes" id="UP000324800">
    <property type="component" value="Unassembled WGS sequence"/>
</dbReference>
<comment type="caution">
    <text evidence="3">The sequence shown here is derived from an EMBL/GenBank/DDBJ whole genome shotgun (WGS) entry which is preliminary data.</text>
</comment>